<reference evidence="1 2" key="1">
    <citation type="submission" date="2019-08" db="EMBL/GenBank/DDBJ databases">
        <title>Whole genome of Aphis craccivora.</title>
        <authorList>
            <person name="Voronova N.V."/>
            <person name="Shulinski R.S."/>
            <person name="Bandarenka Y.V."/>
            <person name="Zhorov D.G."/>
            <person name="Warner D."/>
        </authorList>
    </citation>
    <scope>NUCLEOTIDE SEQUENCE [LARGE SCALE GENOMIC DNA]</scope>
    <source>
        <strain evidence="1">180601</strain>
        <tissue evidence="1">Whole Body</tissue>
    </source>
</reference>
<dbReference type="AlphaFoldDB" id="A0A6G0ZII2"/>
<dbReference type="OrthoDB" id="6594910at2759"/>
<proteinExistence type="predicted"/>
<dbReference type="EMBL" id="VUJU01000392">
    <property type="protein sequence ID" value="KAF0770719.1"/>
    <property type="molecule type" value="Genomic_DNA"/>
</dbReference>
<name>A0A6G0ZII2_APHCR</name>
<sequence>MNDYTVQYGLVGSDNKVPCRINGNITRMNAFKWDFKNNKHKTIHIVGIDSTVVGTDTNILLILGLEPKDSKNYTRIRTMVGDSKNSTSYKHDVVGILAATRVGLLLWRGEVKIFQRQRYADLFIGDAIAIIKFR</sequence>
<dbReference type="Proteomes" id="UP000478052">
    <property type="component" value="Unassembled WGS sequence"/>
</dbReference>
<keyword evidence="2" id="KW-1185">Reference proteome</keyword>
<protein>
    <submittedName>
        <fullName evidence="1">Ig-like domain-containing protein</fullName>
    </submittedName>
</protein>
<evidence type="ECO:0000313" key="1">
    <source>
        <dbReference type="EMBL" id="KAF0770719.1"/>
    </source>
</evidence>
<organism evidence="1 2">
    <name type="scientific">Aphis craccivora</name>
    <name type="common">Cowpea aphid</name>
    <dbReference type="NCBI Taxonomy" id="307492"/>
    <lineage>
        <taxon>Eukaryota</taxon>
        <taxon>Metazoa</taxon>
        <taxon>Ecdysozoa</taxon>
        <taxon>Arthropoda</taxon>
        <taxon>Hexapoda</taxon>
        <taxon>Insecta</taxon>
        <taxon>Pterygota</taxon>
        <taxon>Neoptera</taxon>
        <taxon>Paraneoptera</taxon>
        <taxon>Hemiptera</taxon>
        <taxon>Sternorrhyncha</taxon>
        <taxon>Aphidomorpha</taxon>
        <taxon>Aphidoidea</taxon>
        <taxon>Aphididae</taxon>
        <taxon>Aphidini</taxon>
        <taxon>Aphis</taxon>
        <taxon>Aphis</taxon>
    </lineage>
</organism>
<gene>
    <name evidence="1" type="ORF">FWK35_00008488</name>
</gene>
<accession>A0A6G0ZII2</accession>
<evidence type="ECO:0000313" key="2">
    <source>
        <dbReference type="Proteomes" id="UP000478052"/>
    </source>
</evidence>
<comment type="caution">
    <text evidence="1">The sequence shown here is derived from an EMBL/GenBank/DDBJ whole genome shotgun (WGS) entry which is preliminary data.</text>
</comment>